<proteinExistence type="predicted"/>
<sequence>MQGFTALDYLERYQGNKSSVVGGKRNFLDQFLSDFLIDEGCVLVFFLD</sequence>
<reference evidence="1 2" key="1">
    <citation type="submission" date="2016-01" db="EMBL/GenBank/DDBJ databases">
        <title>Highly variable Streptococcus oralis are common among viridans streptococci isolated from primates.</title>
        <authorList>
            <person name="Denapaite D."/>
            <person name="Rieger M."/>
            <person name="Koendgen S."/>
            <person name="Brueckner R."/>
            <person name="Ochigava I."/>
            <person name="Kappeler P."/>
            <person name="Maetz-Rensing K."/>
            <person name="Leendertz F."/>
            <person name="Hakenbeck R."/>
        </authorList>
    </citation>
    <scope>NUCLEOTIDE SEQUENCE [LARGE SCALE GENOMIC DNA]</scope>
    <source>
        <strain evidence="1 2">DD16</strain>
    </source>
</reference>
<comment type="caution">
    <text evidence="1">The sequence shown here is derived from an EMBL/GenBank/DDBJ whole genome shotgun (WGS) entry which is preliminary data.</text>
</comment>
<evidence type="ECO:0000313" key="2">
    <source>
        <dbReference type="Proteomes" id="UP000072653"/>
    </source>
</evidence>
<organism evidence="1 2">
    <name type="scientific">Streptococcus oralis</name>
    <dbReference type="NCBI Taxonomy" id="1303"/>
    <lineage>
        <taxon>Bacteria</taxon>
        <taxon>Bacillati</taxon>
        <taxon>Bacillota</taxon>
        <taxon>Bacilli</taxon>
        <taxon>Lactobacillales</taxon>
        <taxon>Streptococcaceae</taxon>
        <taxon>Streptococcus</taxon>
    </lineage>
</organism>
<dbReference type="EMBL" id="LQOB01000263">
    <property type="protein sequence ID" value="KXT85693.1"/>
    <property type="molecule type" value="Genomic_DNA"/>
</dbReference>
<gene>
    <name evidence="1" type="ORF">SORDD16_01311</name>
</gene>
<accession>A0A139PC75</accession>
<dbReference type="PATRIC" id="fig|1303.79.peg.1578"/>
<dbReference type="AlphaFoldDB" id="A0A139PC75"/>
<protein>
    <submittedName>
        <fullName evidence="1">Uncharacterized protein</fullName>
    </submittedName>
</protein>
<evidence type="ECO:0000313" key="1">
    <source>
        <dbReference type="EMBL" id="KXT85693.1"/>
    </source>
</evidence>
<dbReference type="Proteomes" id="UP000072653">
    <property type="component" value="Unassembled WGS sequence"/>
</dbReference>
<name>A0A139PC75_STROR</name>